<dbReference type="InParanoid" id="K5VMZ9"/>
<feature type="compositionally biased region" description="Polar residues" evidence="8">
    <location>
        <begin position="338"/>
        <end position="367"/>
    </location>
</feature>
<evidence type="ECO:0000256" key="8">
    <source>
        <dbReference type="SAM" id="MobiDB-lite"/>
    </source>
</evidence>
<dbReference type="OMA" id="DITATMC"/>
<feature type="compositionally biased region" description="Polar residues" evidence="8">
    <location>
        <begin position="451"/>
        <end position="467"/>
    </location>
</feature>
<keyword evidence="4 7" id="KW-0863">Zinc-finger</keyword>
<evidence type="ECO:0000259" key="9">
    <source>
        <dbReference type="PROSITE" id="PS50157"/>
    </source>
</evidence>
<organism evidence="10 11">
    <name type="scientific">Agaricus bisporus var. burnettii (strain JB137-S8 / ATCC MYA-4627 / FGSC 10392)</name>
    <name type="common">White button mushroom</name>
    <dbReference type="NCBI Taxonomy" id="597362"/>
    <lineage>
        <taxon>Eukaryota</taxon>
        <taxon>Fungi</taxon>
        <taxon>Dikarya</taxon>
        <taxon>Basidiomycota</taxon>
        <taxon>Agaricomycotina</taxon>
        <taxon>Agaricomycetes</taxon>
        <taxon>Agaricomycetidae</taxon>
        <taxon>Agaricales</taxon>
        <taxon>Agaricineae</taxon>
        <taxon>Agaricaceae</taxon>
        <taxon>Agaricus</taxon>
    </lineage>
</organism>
<feature type="region of interest" description="Disordered" evidence="8">
    <location>
        <begin position="511"/>
        <end position="533"/>
    </location>
</feature>
<feature type="compositionally biased region" description="Low complexity" evidence="8">
    <location>
        <begin position="765"/>
        <end position="775"/>
    </location>
</feature>
<dbReference type="Proteomes" id="UP000008493">
    <property type="component" value="Unassembled WGS sequence"/>
</dbReference>
<dbReference type="PROSITE" id="PS50157">
    <property type="entry name" value="ZINC_FINGER_C2H2_2"/>
    <property type="match status" value="2"/>
</dbReference>
<dbReference type="EMBL" id="JH971408">
    <property type="protein sequence ID" value="EKM75834.1"/>
    <property type="molecule type" value="Genomic_DNA"/>
</dbReference>
<keyword evidence="3" id="KW-0677">Repeat</keyword>
<dbReference type="SUPFAM" id="SSF57667">
    <property type="entry name" value="beta-beta-alpha zinc fingers"/>
    <property type="match status" value="1"/>
</dbReference>
<feature type="compositionally biased region" description="Pro residues" evidence="8">
    <location>
        <begin position="196"/>
        <end position="213"/>
    </location>
</feature>
<evidence type="ECO:0000256" key="6">
    <source>
        <dbReference type="ARBA" id="ARBA00023242"/>
    </source>
</evidence>
<dbReference type="InterPro" id="IPR036236">
    <property type="entry name" value="Znf_C2H2_sf"/>
</dbReference>
<dbReference type="PROSITE" id="PS00028">
    <property type="entry name" value="ZINC_FINGER_C2H2_1"/>
    <property type="match status" value="3"/>
</dbReference>
<dbReference type="GO" id="GO:0005634">
    <property type="term" value="C:nucleus"/>
    <property type="evidence" value="ECO:0007669"/>
    <property type="project" value="UniProtKB-SubCell"/>
</dbReference>
<dbReference type="KEGG" id="abp:AGABI1DRAFT131905"/>
<feature type="compositionally biased region" description="Low complexity" evidence="8">
    <location>
        <begin position="796"/>
        <end position="809"/>
    </location>
</feature>
<dbReference type="RefSeq" id="XP_007333564.1">
    <property type="nucleotide sequence ID" value="XM_007333502.1"/>
</dbReference>
<dbReference type="PANTHER" id="PTHR24376:SF216">
    <property type="entry name" value="ZINC FINGER PROTEIN 420-LIKE"/>
    <property type="match status" value="1"/>
</dbReference>
<evidence type="ECO:0000256" key="7">
    <source>
        <dbReference type="PROSITE-ProRule" id="PRU00042"/>
    </source>
</evidence>
<dbReference type="GO" id="GO:0008270">
    <property type="term" value="F:zinc ion binding"/>
    <property type="evidence" value="ECO:0007669"/>
    <property type="project" value="UniProtKB-KW"/>
</dbReference>
<feature type="domain" description="C2H2-type" evidence="9">
    <location>
        <begin position="57"/>
        <end position="84"/>
    </location>
</feature>
<keyword evidence="2" id="KW-0479">Metal-binding</keyword>
<feature type="domain" description="C2H2-type" evidence="9">
    <location>
        <begin position="83"/>
        <end position="108"/>
    </location>
</feature>
<dbReference type="Pfam" id="PF12874">
    <property type="entry name" value="zf-met"/>
    <property type="match status" value="1"/>
</dbReference>
<dbReference type="Gene3D" id="3.30.160.60">
    <property type="entry name" value="Classic Zinc Finger"/>
    <property type="match status" value="2"/>
</dbReference>
<dbReference type="OrthoDB" id="6105938at2759"/>
<evidence type="ECO:0000313" key="10">
    <source>
        <dbReference type="EMBL" id="EKM75834.1"/>
    </source>
</evidence>
<dbReference type="GO" id="GO:0001228">
    <property type="term" value="F:DNA-binding transcription activator activity, RNA polymerase II-specific"/>
    <property type="evidence" value="ECO:0007669"/>
    <property type="project" value="TreeGrafter"/>
</dbReference>
<feature type="region of interest" description="Disordered" evidence="8">
    <location>
        <begin position="451"/>
        <end position="480"/>
    </location>
</feature>
<feature type="region of interest" description="Disordered" evidence="8">
    <location>
        <begin position="562"/>
        <end position="638"/>
    </location>
</feature>
<feature type="region of interest" description="Disordered" evidence="8">
    <location>
        <begin position="691"/>
        <end position="743"/>
    </location>
</feature>
<keyword evidence="11" id="KW-1185">Reference proteome</keyword>
<dbReference type="AlphaFoldDB" id="K5VMZ9"/>
<name>K5VMZ9_AGABU</name>
<feature type="region of interest" description="Disordered" evidence="8">
    <location>
        <begin position="382"/>
        <end position="426"/>
    </location>
</feature>
<dbReference type="GeneID" id="18827559"/>
<keyword evidence="6" id="KW-0539">Nucleus</keyword>
<evidence type="ECO:0000256" key="5">
    <source>
        <dbReference type="ARBA" id="ARBA00022833"/>
    </source>
</evidence>
<feature type="compositionally biased region" description="Low complexity" evidence="8">
    <location>
        <begin position="399"/>
        <end position="414"/>
    </location>
</feature>
<protein>
    <recommendedName>
        <fullName evidence="9">C2H2-type domain-containing protein</fullName>
    </recommendedName>
</protein>
<feature type="compositionally biased region" description="Low complexity" evidence="8">
    <location>
        <begin position="629"/>
        <end position="638"/>
    </location>
</feature>
<dbReference type="SMART" id="SM00355">
    <property type="entry name" value="ZnF_C2H2"/>
    <property type="match status" value="6"/>
</dbReference>
<feature type="region of interest" description="Disordered" evidence="8">
    <location>
        <begin position="336"/>
        <end position="367"/>
    </location>
</feature>
<feature type="compositionally biased region" description="Polar residues" evidence="8">
    <location>
        <begin position="217"/>
        <end position="226"/>
    </location>
</feature>
<evidence type="ECO:0000313" key="11">
    <source>
        <dbReference type="Proteomes" id="UP000008493"/>
    </source>
</evidence>
<keyword evidence="5" id="KW-0862">Zinc</keyword>
<dbReference type="eggNOG" id="KOG1721">
    <property type="taxonomic scope" value="Eukaryota"/>
</dbReference>
<reference evidence="11" key="1">
    <citation type="journal article" date="2012" name="Proc. Natl. Acad. Sci. U.S.A.">
        <title>Genome sequence of the button mushroom Agaricus bisporus reveals mechanisms governing adaptation to a humic-rich ecological niche.</title>
        <authorList>
            <person name="Morin E."/>
            <person name="Kohler A."/>
            <person name="Baker A.R."/>
            <person name="Foulongne-Oriol M."/>
            <person name="Lombard V."/>
            <person name="Nagy L.G."/>
            <person name="Ohm R.A."/>
            <person name="Patyshakuliyeva A."/>
            <person name="Brun A."/>
            <person name="Aerts A.L."/>
            <person name="Bailey A.M."/>
            <person name="Billette C."/>
            <person name="Coutinho P.M."/>
            <person name="Deakin G."/>
            <person name="Doddapaneni H."/>
            <person name="Floudas D."/>
            <person name="Grimwood J."/>
            <person name="Hilden K."/>
            <person name="Kuees U."/>
            <person name="LaButti K.M."/>
            <person name="Lapidus A."/>
            <person name="Lindquist E.A."/>
            <person name="Lucas S.M."/>
            <person name="Murat C."/>
            <person name="Riley R.W."/>
            <person name="Salamov A.A."/>
            <person name="Schmutz J."/>
            <person name="Subramanian V."/>
            <person name="Woesten H.A.B."/>
            <person name="Xu J."/>
            <person name="Eastwood D.C."/>
            <person name="Foster G.D."/>
            <person name="Sonnenberg A.S."/>
            <person name="Cullen D."/>
            <person name="de Vries R.P."/>
            <person name="Lundell T."/>
            <person name="Hibbett D.S."/>
            <person name="Henrissat B."/>
            <person name="Burton K.S."/>
            <person name="Kerrigan R.W."/>
            <person name="Challen M.P."/>
            <person name="Grigoriev I.V."/>
            <person name="Martin F."/>
        </authorList>
    </citation>
    <scope>NUCLEOTIDE SEQUENCE [LARGE SCALE GENOMIC DNA]</scope>
    <source>
        <strain evidence="11">JB137-S8 / ATCC MYA-4627 / FGSC 10392</strain>
    </source>
</reference>
<evidence type="ECO:0000256" key="4">
    <source>
        <dbReference type="ARBA" id="ARBA00022771"/>
    </source>
</evidence>
<feature type="compositionally biased region" description="Low complexity" evidence="8">
    <location>
        <begin position="589"/>
        <end position="606"/>
    </location>
</feature>
<feature type="region of interest" description="Disordered" evidence="8">
    <location>
        <begin position="757"/>
        <end position="813"/>
    </location>
</feature>
<dbReference type="InterPro" id="IPR013087">
    <property type="entry name" value="Znf_C2H2_type"/>
</dbReference>
<sequence>MPVCPTCDNRPFATKEALLQHVRTSSNAHPFCLACDRRFASELAYNAHMAAKHPPTFDCLKCGKSYASQFALEGHYRGHTDHPNCPVCGKGFYDFAQLSAHIHEIHNNLWCNTCNMRFESTIVAEEHYRTSPAHPKCQICAMGCRDEGILQKHMRSHESTGTSQNALSPVHNGSGGPEPPTLRSPTRAPSTQSYQPSPPTPSSITSLPPPSTPSQPKEVSSIQHNTMHGLISPPHPGFVRLSAPMTHNGSTASFGGTGFSPLSPKPNIFNKELRRVTSIDTTPRVGSPDISQILNPQASPLLNVEAPAFSPIALPKPGRQVDEIWSSRENIQIGRTALPSSSVPASTAPQPWNSTSKVASNGSSISKSVPTTQVIPFVHPYRFQAPPPRHRASSDFGDSKNSPSSFDSSKYNSPTISEPTRLNSATHGEYHFNPRLYPGSARYAATQVPSNYQATNRPPGSSLNPLATPTAPVAPQSQVLAPTDTKRTFDFNFRQVPASLVSLPLPFSLPQRQTSAVQIKSPPSEKKKGQLSESDDLYVDAVVNKHKKEAFEDSIAVVSPMTTPRLGTETPLHDFGVKPEIGTHANAQSSPSDFSTDFSTISSASSGRERTVSPTPVGIRRQRNRSRSRTSTARSDISSLNIPTYEVVDCSQQASPFSPEVTSPAGLAPLPAISPLGPSPIDLDASFEIPEARHPLPDSNPPSPPIAEESLDYQGLQIFRPKPVERPNSRISGDFGLHRDSDDEGILFSSAEGIFENDFGERSRPPSSAPSSPRSFVTSHQEPEESEHQEDLARFGGSRSSSRARGSSSETISDVFYKAEPNVVIKSPSPTPSPTPVTPKAEDDIVTLPSLEAVTTDNLDATFNNKQHHSQTLVAPSLGVTPNLSINSTAASEGIGSAGSSSSLPSLQCRACRRETPDDITATMCGHVFCNSYQNVALSVLFDTDAAVLFVPP</sequence>
<comment type="subcellular location">
    <subcellularLocation>
        <location evidence="1">Nucleus</location>
    </subcellularLocation>
</comment>
<evidence type="ECO:0000256" key="2">
    <source>
        <dbReference type="ARBA" id="ARBA00022723"/>
    </source>
</evidence>
<dbReference type="HOGENOM" id="CLU_309258_0_0_1"/>
<dbReference type="PANTHER" id="PTHR24376">
    <property type="entry name" value="ZINC FINGER PROTEIN"/>
    <property type="match status" value="1"/>
</dbReference>
<accession>K5VMZ9</accession>
<evidence type="ECO:0000256" key="1">
    <source>
        <dbReference type="ARBA" id="ARBA00004123"/>
    </source>
</evidence>
<gene>
    <name evidence="10" type="ORF">AGABI1DRAFT_131905</name>
</gene>
<evidence type="ECO:0000256" key="3">
    <source>
        <dbReference type="ARBA" id="ARBA00022737"/>
    </source>
</evidence>
<dbReference type="Pfam" id="PF00096">
    <property type="entry name" value="zf-C2H2"/>
    <property type="match status" value="1"/>
</dbReference>
<feature type="region of interest" description="Disordered" evidence="8">
    <location>
        <begin position="155"/>
        <end position="243"/>
    </location>
</feature>
<dbReference type="GO" id="GO:0000978">
    <property type="term" value="F:RNA polymerase II cis-regulatory region sequence-specific DNA binding"/>
    <property type="evidence" value="ECO:0007669"/>
    <property type="project" value="TreeGrafter"/>
</dbReference>
<feature type="compositionally biased region" description="Polar residues" evidence="8">
    <location>
        <begin position="415"/>
        <end position="426"/>
    </location>
</feature>
<proteinExistence type="predicted"/>